<evidence type="ECO:0000256" key="3">
    <source>
        <dbReference type="ARBA" id="ARBA00012758"/>
    </source>
</evidence>
<evidence type="ECO:0000256" key="2">
    <source>
        <dbReference type="ARBA" id="ARBA00009902"/>
    </source>
</evidence>
<comment type="pathway">
    <text evidence="1 9">Glycan biosynthesis; sucrose metabolism.</text>
</comment>
<name>A0ABQ0B052_9FIRM</name>
<comment type="similarity">
    <text evidence="2 8">Belongs to the glycosyl hydrolase 32 family.</text>
</comment>
<dbReference type="PANTHER" id="PTHR43101:SF1">
    <property type="entry name" value="BETA-FRUCTOSIDASE"/>
    <property type="match status" value="1"/>
</dbReference>
<evidence type="ECO:0000256" key="9">
    <source>
        <dbReference type="RuleBase" id="RU365015"/>
    </source>
</evidence>
<evidence type="ECO:0000313" key="13">
    <source>
        <dbReference type="Proteomes" id="UP001600894"/>
    </source>
</evidence>
<dbReference type="PANTHER" id="PTHR43101">
    <property type="entry name" value="BETA-FRUCTOSIDASE"/>
    <property type="match status" value="1"/>
</dbReference>
<dbReference type="InterPro" id="IPR013189">
    <property type="entry name" value="Glyco_hydro_32_C"/>
</dbReference>
<evidence type="ECO:0000313" key="12">
    <source>
        <dbReference type="EMBL" id="GAA6269644.1"/>
    </source>
</evidence>
<dbReference type="InterPro" id="IPR018053">
    <property type="entry name" value="Glyco_hydro_32_AS"/>
</dbReference>
<dbReference type="CDD" id="cd18623">
    <property type="entry name" value="GH32_ScrB-like"/>
    <property type="match status" value="1"/>
</dbReference>
<evidence type="ECO:0000256" key="1">
    <source>
        <dbReference type="ARBA" id="ARBA00004914"/>
    </source>
</evidence>
<dbReference type="EC" id="3.2.1.26" evidence="3 8"/>
<comment type="caution">
    <text evidence="12">The sequence shown here is derived from an EMBL/GenBank/DDBJ whole genome shotgun (WGS) entry which is preliminary data.</text>
</comment>
<keyword evidence="6 8" id="KW-0326">Glycosidase</keyword>
<evidence type="ECO:0000256" key="8">
    <source>
        <dbReference type="RuleBase" id="RU362110"/>
    </source>
</evidence>
<dbReference type="Pfam" id="PF00251">
    <property type="entry name" value="Glyco_hydro_32N"/>
    <property type="match status" value="1"/>
</dbReference>
<dbReference type="RefSeq" id="WP_178302525.1">
    <property type="nucleotide sequence ID" value="NZ_BAABXL010000001.1"/>
</dbReference>
<sequence length="488" mass="56863">MTFKKYEKVFREDYEKWYRANEAYRNEVKADPDRLSYHLMPETGWLNDPNGLCQFKGEYHIYYQYTPFEPTGELKLWGHYRTRDFVHFDSCEPVLFPDSDEDAHGVYSGSAFSEGDTIHYFYTGNVKLFDRPDYDYIMAGRLSNTLHVTSRDGFHFSPKQLLMSNKDYPSDISAHVRDPKVIRREDGCYMVLGARDEDSRGLVLVYRSQDLERWEYHGRIVTKEAFGYMWECPDLFLLDGKLCLICCPQGVEKSGLDFWNVHQCTAVVLDYDFRPGTWELPDRTAIHMLDRGFDFYAPQTFEDEKGRRILIGWMGIPDASYTNPTVKKGWQHALTLPRQLHLEGDRLIQEPMEELKALRKGCRSYENGKSLKEEHALCCEILADFTDCTYMKLELRKGVWLTWEDHILSLKLGVCGSGRDTRKVEIERLNKLHIFSDTTSLEIFINQGREVFTTRVYGQESGLSLDCDGKVQVVVYDLAGLEYRKATS</sequence>
<evidence type="ECO:0000256" key="7">
    <source>
        <dbReference type="ARBA" id="ARBA00033367"/>
    </source>
</evidence>
<dbReference type="Gene3D" id="2.60.120.560">
    <property type="entry name" value="Exo-inulinase, domain 1"/>
    <property type="match status" value="1"/>
</dbReference>
<organism evidence="12 13">
    <name type="scientific">Enterocloster alcoholdehydrogenati</name>
    <dbReference type="NCBI Taxonomy" id="2547410"/>
    <lineage>
        <taxon>Bacteria</taxon>
        <taxon>Bacillati</taxon>
        <taxon>Bacillota</taxon>
        <taxon>Clostridia</taxon>
        <taxon>Lachnospirales</taxon>
        <taxon>Lachnospiraceae</taxon>
        <taxon>Enterocloster</taxon>
    </lineage>
</organism>
<dbReference type="InterPro" id="IPR013148">
    <property type="entry name" value="Glyco_hydro_32_N"/>
</dbReference>
<comment type="function">
    <text evidence="9">Enables the bacterium to metabolize sucrose as a sole carbon source.</text>
</comment>
<dbReference type="InterPro" id="IPR051214">
    <property type="entry name" value="GH32_Enzymes"/>
</dbReference>
<proteinExistence type="inferred from homology"/>
<evidence type="ECO:0000259" key="10">
    <source>
        <dbReference type="Pfam" id="PF00251"/>
    </source>
</evidence>
<evidence type="ECO:0000256" key="6">
    <source>
        <dbReference type="ARBA" id="ARBA00023295"/>
    </source>
</evidence>
<keyword evidence="5 8" id="KW-0378">Hydrolase</keyword>
<comment type="catalytic activity">
    <reaction evidence="8">
        <text>Hydrolysis of terminal non-reducing beta-D-fructofuranoside residues in beta-D-fructofuranosides.</text>
        <dbReference type="EC" id="3.2.1.26"/>
    </reaction>
</comment>
<dbReference type="Gene3D" id="2.115.10.20">
    <property type="entry name" value="Glycosyl hydrolase domain, family 43"/>
    <property type="match status" value="1"/>
</dbReference>
<evidence type="ECO:0000256" key="5">
    <source>
        <dbReference type="ARBA" id="ARBA00022801"/>
    </source>
</evidence>
<gene>
    <name evidence="12" type="ORF">F130042H8_27040</name>
</gene>
<dbReference type="InterPro" id="IPR001362">
    <property type="entry name" value="Glyco_hydro_32"/>
</dbReference>
<feature type="domain" description="Glycosyl hydrolase family 32 C-terminal" evidence="11">
    <location>
        <begin position="431"/>
        <end position="465"/>
    </location>
</feature>
<keyword evidence="13" id="KW-1185">Reference proteome</keyword>
<reference evidence="12 13" key="1">
    <citation type="submission" date="2024-04" db="EMBL/GenBank/DDBJ databases">
        <title>Defined microbial consortia suppress multidrug-resistant proinflammatory Enterobacteriaceae via ecological control.</title>
        <authorList>
            <person name="Furuichi M."/>
            <person name="Kawaguchi T."/>
            <person name="Pust M."/>
            <person name="Yasuma K."/>
            <person name="Plichta D."/>
            <person name="Hasegawa N."/>
            <person name="Ohya T."/>
            <person name="Bhattarai S."/>
            <person name="Sasajima S."/>
            <person name="Aoto Y."/>
            <person name="Tuganbaev T."/>
            <person name="Yaginuma M."/>
            <person name="Ueda M."/>
            <person name="Okahashi N."/>
            <person name="Amafuji K."/>
            <person name="Kiridooshi Y."/>
            <person name="Sugita K."/>
            <person name="Strazar M."/>
            <person name="Skelly A."/>
            <person name="Suda W."/>
            <person name="Hattori M."/>
            <person name="Nakamoto N."/>
            <person name="Caballero S."/>
            <person name="Norman J."/>
            <person name="Olle B."/>
            <person name="Tanoue T."/>
            <person name="Arita M."/>
            <person name="Bucci V."/>
            <person name="Atarashi K."/>
            <person name="Xavier R."/>
            <person name="Honda K."/>
        </authorList>
    </citation>
    <scope>NUCLEOTIDE SEQUENCE [LARGE SCALE GENOMIC DNA]</scope>
    <source>
        <strain evidence="13">f13</strain>
    </source>
</reference>
<dbReference type="EMBL" id="BAABXL010000001">
    <property type="protein sequence ID" value="GAA6269644.1"/>
    <property type="molecule type" value="Genomic_DNA"/>
</dbReference>
<dbReference type="SUPFAM" id="SSF75005">
    <property type="entry name" value="Arabinanase/levansucrase/invertase"/>
    <property type="match status" value="1"/>
</dbReference>
<comment type="subcellular location">
    <subcellularLocation>
        <location evidence="9">Cytoplasm</location>
    </subcellularLocation>
</comment>
<evidence type="ECO:0000259" key="11">
    <source>
        <dbReference type="Pfam" id="PF08244"/>
    </source>
</evidence>
<dbReference type="PROSITE" id="PS00609">
    <property type="entry name" value="GLYCOSYL_HYDROL_F32"/>
    <property type="match status" value="1"/>
</dbReference>
<dbReference type="SUPFAM" id="SSF49899">
    <property type="entry name" value="Concanavalin A-like lectins/glucanases"/>
    <property type="match status" value="1"/>
</dbReference>
<keyword evidence="9" id="KW-0963">Cytoplasm</keyword>
<protein>
    <recommendedName>
        <fullName evidence="4 8">Sucrose-6-phosphate hydrolase</fullName>
        <ecNumber evidence="3 8">3.2.1.26</ecNumber>
    </recommendedName>
    <alternativeName>
        <fullName evidence="7 9">Invertase</fullName>
    </alternativeName>
</protein>
<keyword evidence="9" id="KW-0119">Carbohydrate metabolism</keyword>
<dbReference type="InterPro" id="IPR006232">
    <property type="entry name" value="Suc6P_hydrolase"/>
</dbReference>
<dbReference type="InterPro" id="IPR013320">
    <property type="entry name" value="ConA-like_dom_sf"/>
</dbReference>
<dbReference type="SMART" id="SM00640">
    <property type="entry name" value="Glyco_32"/>
    <property type="match status" value="1"/>
</dbReference>
<dbReference type="InterPro" id="IPR023296">
    <property type="entry name" value="Glyco_hydro_beta-prop_sf"/>
</dbReference>
<feature type="domain" description="Glycosyl hydrolase family 32 N-terminal" evidence="10">
    <location>
        <begin position="38"/>
        <end position="351"/>
    </location>
</feature>
<dbReference type="Proteomes" id="UP001600894">
    <property type="component" value="Unassembled WGS sequence"/>
</dbReference>
<accession>A0ABQ0B052</accession>
<dbReference type="NCBIfam" id="TIGR01322">
    <property type="entry name" value="scrB_fam"/>
    <property type="match status" value="1"/>
</dbReference>
<evidence type="ECO:0000256" key="4">
    <source>
        <dbReference type="ARBA" id="ARBA00019623"/>
    </source>
</evidence>
<dbReference type="GO" id="GO:0016787">
    <property type="term" value="F:hydrolase activity"/>
    <property type="evidence" value="ECO:0007669"/>
    <property type="project" value="UniProtKB-KW"/>
</dbReference>
<dbReference type="Pfam" id="PF08244">
    <property type="entry name" value="Glyco_hydro_32C"/>
    <property type="match status" value="1"/>
</dbReference>